<evidence type="ECO:0000259" key="1">
    <source>
        <dbReference type="Pfam" id="PF13460"/>
    </source>
</evidence>
<sequence>MLALTGTTGKIGKAVLNAILSRSLFPPSELIICTSSDLSDAKFDTFKSQGIQVRKADYNDPSTMKSAFAGADKLLLISTPQNDLDFNNAPHGQGREKHHFAAINAAREAGVKHIVYASLAFGLESKTGVMRAHLRTEAYLKTLTDIKWTIVREGLYQESWPLYAGFYDTVADSREELVVAGDGPLSMISLEDLGIANALVLADRSGMYEGQFFYLSPRKTVSMTEVLKMVSQIKGKEIKLKTVSDQEYIDYYAEKGFPRAMLEWWVSSYTALSEGECEIKDGKSDELLASVDVKPKEMEETVREMMARGLRGHDKLT</sequence>
<comment type="caution">
    <text evidence="2">The sequence shown here is derived from an EMBL/GenBank/DDBJ whole genome shotgun (WGS) entry which is preliminary data.</text>
</comment>
<reference evidence="2 3" key="1">
    <citation type="submission" date="2017-12" db="EMBL/GenBank/DDBJ databases">
        <title>Comparative genomics of Botrytis spp.</title>
        <authorList>
            <person name="Valero-Jimenez C.A."/>
            <person name="Tapia P."/>
            <person name="Veloso J."/>
            <person name="Silva-Moreno E."/>
            <person name="Staats M."/>
            <person name="Valdes J.H."/>
            <person name="Van Kan J.A.L."/>
        </authorList>
    </citation>
    <scope>NUCLEOTIDE SEQUENCE [LARGE SCALE GENOMIC DNA]</scope>
    <source>
        <strain evidence="2 3">MUCL435</strain>
    </source>
</reference>
<dbReference type="OrthoDB" id="419598at2759"/>
<dbReference type="InterPro" id="IPR016040">
    <property type="entry name" value="NAD(P)-bd_dom"/>
</dbReference>
<dbReference type="InterPro" id="IPR052718">
    <property type="entry name" value="NmrA-type_oxidoreductase"/>
</dbReference>
<evidence type="ECO:0000313" key="2">
    <source>
        <dbReference type="EMBL" id="THV52477.1"/>
    </source>
</evidence>
<dbReference type="SUPFAM" id="SSF51735">
    <property type="entry name" value="NAD(P)-binding Rossmann-fold domains"/>
    <property type="match status" value="1"/>
</dbReference>
<proteinExistence type="predicted"/>
<dbReference type="Gene3D" id="3.40.50.720">
    <property type="entry name" value="NAD(P)-binding Rossmann-like Domain"/>
    <property type="match status" value="1"/>
</dbReference>
<feature type="domain" description="NAD(P)-binding" evidence="1">
    <location>
        <begin position="6"/>
        <end position="156"/>
    </location>
</feature>
<dbReference type="EMBL" id="PQXL01000078">
    <property type="protein sequence ID" value="THV52477.1"/>
    <property type="molecule type" value="Genomic_DNA"/>
</dbReference>
<organism evidence="2 3">
    <name type="scientific">Botrytis galanthina</name>
    <dbReference type="NCBI Taxonomy" id="278940"/>
    <lineage>
        <taxon>Eukaryota</taxon>
        <taxon>Fungi</taxon>
        <taxon>Dikarya</taxon>
        <taxon>Ascomycota</taxon>
        <taxon>Pezizomycotina</taxon>
        <taxon>Leotiomycetes</taxon>
        <taxon>Helotiales</taxon>
        <taxon>Sclerotiniaceae</taxon>
        <taxon>Botrytis</taxon>
    </lineage>
</organism>
<evidence type="ECO:0000313" key="3">
    <source>
        <dbReference type="Proteomes" id="UP000308671"/>
    </source>
</evidence>
<name>A0A4S8R3M0_9HELO</name>
<dbReference type="InterPro" id="IPR036291">
    <property type="entry name" value="NAD(P)-bd_dom_sf"/>
</dbReference>
<dbReference type="PANTHER" id="PTHR47129:SF1">
    <property type="entry name" value="NMRA-LIKE DOMAIN-CONTAINING PROTEIN"/>
    <property type="match status" value="1"/>
</dbReference>
<protein>
    <recommendedName>
        <fullName evidence="1">NAD(P)-binding domain-containing protein</fullName>
    </recommendedName>
</protein>
<dbReference type="PANTHER" id="PTHR47129">
    <property type="entry name" value="QUINONE OXIDOREDUCTASE 2"/>
    <property type="match status" value="1"/>
</dbReference>
<dbReference type="Gene3D" id="3.90.25.10">
    <property type="entry name" value="UDP-galactose 4-epimerase, domain 1"/>
    <property type="match status" value="1"/>
</dbReference>
<dbReference type="Proteomes" id="UP000308671">
    <property type="component" value="Unassembled WGS sequence"/>
</dbReference>
<keyword evidence="3" id="KW-1185">Reference proteome</keyword>
<gene>
    <name evidence="2" type="ORF">BGAL_0078g00260</name>
</gene>
<accession>A0A4S8R3M0</accession>
<dbReference type="AlphaFoldDB" id="A0A4S8R3M0"/>
<dbReference type="Pfam" id="PF13460">
    <property type="entry name" value="NAD_binding_10"/>
    <property type="match status" value="1"/>
</dbReference>